<feature type="compositionally biased region" description="Low complexity" evidence="1">
    <location>
        <begin position="113"/>
        <end position="129"/>
    </location>
</feature>
<feature type="region of interest" description="Disordered" evidence="1">
    <location>
        <begin position="717"/>
        <end position="821"/>
    </location>
</feature>
<evidence type="ECO:0000259" key="2">
    <source>
        <dbReference type="Pfam" id="PF01471"/>
    </source>
</evidence>
<feature type="domain" description="Peptidoglycan binding-like" evidence="2">
    <location>
        <begin position="1281"/>
        <end position="1334"/>
    </location>
</feature>
<sequence length="1339" mass="142045">MNGSRNYDRQADGRGPSLEALNRTIEGLEARLEQMMGQSGRKTSEPTHRDSPRAPGRQPATAAHPARLPGLGNTDPLAAIRARQDQIAGRRTETPPRAARTTDARSLYRGDTSSHLSPGAGSSSSPTTTRDSGEGLRDLAGSIAAMRQELKAEIRDSLTRELGAIRHEVRDLTLQSRELGLPDSLNRELASIAERVESLGQSGGNIDKLRLDLDSLRLMIDGLAREDSIRDLHNRWESVESRVADIDIAGVRDDLVKLAHRVDDIRDVVSNLPASPASNELESGIETISAAIEELARRSEMPPGQFVEYFQAIGERLDEIAGAVVTLQDQGGRSTDAAPFDRLETRIASIAERLDAMHGDHAGGEMGARLEAVAARLDRISDEDAVGRLDRRLADLQSLVERGYGEAANNAALPELTHHIATIAERLEHVGNNEIGEHLAHRLDDLAIRIDALQDQAEQHRNVPDAVIGRLEALIGRVEERTISDPLPGMQSLDARLAEISARLNEAAAPAANTVEPALQQVEARLDDIAARLDRPAASGDTALVGALEAHLAEISAKLDRAGTATGVEGDEALRSLEDQIANLSRQISATPSADGYARIDSRLEGIEESLATNDEYIIEAARQAADAALSAYAGTARPGQGGPGTPGIDNLEIITALADDLKALETVARQSDDRNLRAFEGVQETLYKIADRLERLQSVPAGRLPESEDVAAARMPRADALASDKDHEVAHADASAHENEGPLDDNAPARSPAEAAAMAADFASSDTRSQQSDDADEAATEDGGKSFLAGLTSRIRAKKRDDASPANEPRFTEEQTPPLEPDLELDEAIANVPLEPGSGAPDINRILQRVRESQAEGGRGDARSATSAEFLASARRAAQAAAAEAETLSGGRGSKQSGTGLTGAIKQRRKPILMAVGAVLLAVMSMPLLADLLTSEDGPQQAAKTSPVVEQAAQAPQDTSDAPASSEPAASPDAAAPSLAASSPAVTVPPVRVVEPEDPAEIATDQGAPASRAEVSNMQTAALTAPTEAVADEPAAVLTEATGESEDRAALIADLDALPQDMVPGSLRQAAEDLDPIAFYEIGARFTEGRGSEIDLSRAASWYQRAADLGHAPSQYRLANFFEKGSGLKRDVSAAKKWYQLAAEQGNASAMHNLAVLYATAGAAPDFESAARWFERAAALGVRDSQVNLAILYARGDGVARDLESSYKWFAVAAAEGDSDAAAKRDEVFNALQPDQAEAARQLVADFEAGELDRAANIVDIPPEWQGTETRTASVDMTKAIRNIQAILNNNGYDAGKPDGIMGAKTVAAIKAFQKAEGLEPNGKVTDALVRKLLERNG</sequence>
<feature type="compositionally biased region" description="Low complexity" evidence="1">
    <location>
        <begin position="959"/>
        <end position="991"/>
    </location>
</feature>
<keyword evidence="4" id="KW-1185">Reference proteome</keyword>
<feature type="region of interest" description="Disordered" evidence="1">
    <location>
        <begin position="1"/>
        <end position="20"/>
    </location>
</feature>
<dbReference type="EMBL" id="JAHWQX010000002">
    <property type="protein sequence ID" value="MBW3097459.1"/>
    <property type="molecule type" value="Genomic_DNA"/>
</dbReference>
<gene>
    <name evidence="3" type="ORF">KY465_09220</name>
</gene>
<dbReference type="InterPro" id="IPR006597">
    <property type="entry name" value="Sel1-like"/>
</dbReference>
<feature type="compositionally biased region" description="Basic and acidic residues" evidence="1">
    <location>
        <begin position="42"/>
        <end position="52"/>
    </location>
</feature>
<dbReference type="SMART" id="SM00671">
    <property type="entry name" value="SEL1"/>
    <property type="match status" value="4"/>
</dbReference>
<proteinExistence type="predicted"/>
<protein>
    <submittedName>
        <fullName evidence="3">SEL1-like repeat protein</fullName>
    </submittedName>
</protein>
<feature type="region of interest" description="Disordered" evidence="1">
    <location>
        <begin position="31"/>
        <end position="135"/>
    </location>
</feature>
<feature type="compositionally biased region" description="Basic and acidic residues" evidence="1">
    <location>
        <begin position="1"/>
        <end position="12"/>
    </location>
</feature>
<feature type="compositionally biased region" description="Basic and acidic residues" evidence="1">
    <location>
        <begin position="82"/>
        <end position="108"/>
    </location>
</feature>
<comment type="caution">
    <text evidence="3">The sequence shown here is derived from an EMBL/GenBank/DDBJ whole genome shotgun (WGS) entry which is preliminary data.</text>
</comment>
<feature type="region of interest" description="Disordered" evidence="1">
    <location>
        <begin position="940"/>
        <end position="991"/>
    </location>
</feature>
<organism evidence="3 4">
    <name type="scientific">Pseudohoeflea coraliihabitans</name>
    <dbReference type="NCBI Taxonomy" id="2860393"/>
    <lineage>
        <taxon>Bacteria</taxon>
        <taxon>Pseudomonadati</taxon>
        <taxon>Pseudomonadota</taxon>
        <taxon>Alphaproteobacteria</taxon>
        <taxon>Hyphomicrobiales</taxon>
        <taxon>Rhizobiaceae</taxon>
        <taxon>Pseudohoeflea</taxon>
    </lineage>
</organism>
<evidence type="ECO:0000256" key="1">
    <source>
        <dbReference type="SAM" id="MobiDB-lite"/>
    </source>
</evidence>
<dbReference type="PANTHER" id="PTHR43628:SF1">
    <property type="entry name" value="CHITIN SYNTHASE REGULATORY FACTOR 2-RELATED"/>
    <property type="match status" value="1"/>
</dbReference>
<feature type="compositionally biased region" description="Basic and acidic residues" evidence="1">
    <location>
        <begin position="723"/>
        <end position="741"/>
    </location>
</feature>
<dbReference type="PANTHER" id="PTHR43628">
    <property type="entry name" value="ACTIVATOR OF C KINASE PROTEIN 1-RELATED"/>
    <property type="match status" value="1"/>
</dbReference>
<dbReference type="RefSeq" id="WP_219201367.1">
    <property type="nucleotide sequence ID" value="NZ_JAHWQX010000002.1"/>
</dbReference>
<dbReference type="InterPro" id="IPR052945">
    <property type="entry name" value="Mitotic_Regulator"/>
</dbReference>
<dbReference type="Pfam" id="PF08238">
    <property type="entry name" value="Sel1"/>
    <property type="match status" value="4"/>
</dbReference>
<evidence type="ECO:0000313" key="3">
    <source>
        <dbReference type="EMBL" id="MBW3097459.1"/>
    </source>
</evidence>
<dbReference type="InterPro" id="IPR002477">
    <property type="entry name" value="Peptidoglycan-bd-like"/>
</dbReference>
<feature type="compositionally biased region" description="Low complexity" evidence="1">
    <location>
        <begin position="749"/>
        <end position="766"/>
    </location>
</feature>
<dbReference type="Pfam" id="PF01471">
    <property type="entry name" value="PG_binding_1"/>
    <property type="match status" value="1"/>
</dbReference>
<name>A0ABS6WNB8_9HYPH</name>
<reference evidence="3" key="1">
    <citation type="submission" date="2021-07" db="EMBL/GenBank/DDBJ databases">
        <title>Pseudohoeflea marina sp. nov. a polyhydroxyalcanoate-producing bacterium.</title>
        <authorList>
            <person name="Zheng W."/>
            <person name="Yu S."/>
            <person name="Huang Y."/>
        </authorList>
    </citation>
    <scope>NUCLEOTIDE SEQUENCE</scope>
    <source>
        <strain evidence="3">DP4N28-3</strain>
    </source>
</reference>
<dbReference type="Proteomes" id="UP001430804">
    <property type="component" value="Unassembled WGS sequence"/>
</dbReference>
<evidence type="ECO:0000313" key="4">
    <source>
        <dbReference type="Proteomes" id="UP001430804"/>
    </source>
</evidence>
<feature type="region of interest" description="Disordered" evidence="1">
    <location>
        <begin position="884"/>
        <end position="903"/>
    </location>
</feature>
<accession>A0ABS6WNB8</accession>